<evidence type="ECO:0000259" key="5">
    <source>
        <dbReference type="PROSITE" id="PS50305"/>
    </source>
</evidence>
<feature type="binding site" evidence="4">
    <location>
        <position position="136"/>
    </location>
    <ligand>
        <name>Zn(2+)</name>
        <dbReference type="ChEBI" id="CHEBI:29105"/>
    </ligand>
</feature>
<evidence type="ECO:0000256" key="3">
    <source>
        <dbReference type="ARBA" id="ARBA00023027"/>
    </source>
</evidence>
<dbReference type="PANTHER" id="PTHR11085:SF10">
    <property type="entry name" value="NAD-DEPENDENT PROTEIN DEACYLASE SIRTUIN-5, MITOCHONDRIAL-RELATED"/>
    <property type="match status" value="1"/>
</dbReference>
<evidence type="ECO:0000313" key="6">
    <source>
        <dbReference type="EMBL" id="MCF4141207.1"/>
    </source>
</evidence>
<dbReference type="EMBL" id="JAKGUD010000001">
    <property type="protein sequence ID" value="MCF4141207.1"/>
    <property type="molecule type" value="Genomic_DNA"/>
</dbReference>
<accession>A0ABS9EJ24</accession>
<dbReference type="RefSeq" id="WP_236097539.1">
    <property type="nucleotide sequence ID" value="NZ_JAKGUD010000001.1"/>
</dbReference>
<feature type="binding site" evidence="4">
    <location>
        <position position="133"/>
    </location>
    <ligand>
        <name>Zn(2+)</name>
        <dbReference type="ChEBI" id="CHEBI:29105"/>
    </ligand>
</feature>
<dbReference type="Gene3D" id="3.30.1600.10">
    <property type="entry name" value="SIR2/SIRT2 'Small Domain"/>
    <property type="match status" value="1"/>
</dbReference>
<proteinExistence type="predicted"/>
<dbReference type="Gene3D" id="3.40.50.1220">
    <property type="entry name" value="TPP-binding domain"/>
    <property type="match status" value="1"/>
</dbReference>
<name>A0ABS9EJ24_9BACT</name>
<organism evidence="6 7">
    <name type="scientific">Dethiosulfovibrio marinus</name>
    <dbReference type="NCBI Taxonomy" id="133532"/>
    <lineage>
        <taxon>Bacteria</taxon>
        <taxon>Thermotogati</taxon>
        <taxon>Synergistota</taxon>
        <taxon>Synergistia</taxon>
        <taxon>Synergistales</taxon>
        <taxon>Dethiosulfovibrionaceae</taxon>
        <taxon>Dethiosulfovibrio</taxon>
    </lineage>
</organism>
<evidence type="ECO:0000256" key="4">
    <source>
        <dbReference type="PROSITE-ProRule" id="PRU00236"/>
    </source>
</evidence>
<feature type="active site" description="Proton acceptor" evidence="4">
    <location>
        <position position="125"/>
    </location>
</feature>
<gene>
    <name evidence="6" type="ORF">L2W38_00035</name>
</gene>
<comment type="caution">
    <text evidence="6">The sequence shown here is derived from an EMBL/GenBank/DDBJ whole genome shotgun (WGS) entry which is preliminary data.</text>
</comment>
<evidence type="ECO:0000313" key="7">
    <source>
        <dbReference type="Proteomes" id="UP001200430"/>
    </source>
</evidence>
<keyword evidence="7" id="KW-1185">Reference proteome</keyword>
<dbReference type="InterPro" id="IPR003000">
    <property type="entry name" value="Sirtuin"/>
</dbReference>
<evidence type="ECO:0000256" key="2">
    <source>
        <dbReference type="ARBA" id="ARBA00022679"/>
    </source>
</evidence>
<keyword evidence="4" id="KW-0479">Metal-binding</keyword>
<dbReference type="Pfam" id="PF02146">
    <property type="entry name" value="SIR2"/>
    <property type="match status" value="1"/>
</dbReference>
<dbReference type="InterPro" id="IPR029035">
    <property type="entry name" value="DHS-like_NAD/FAD-binding_dom"/>
</dbReference>
<evidence type="ECO:0000256" key="1">
    <source>
        <dbReference type="ARBA" id="ARBA00012928"/>
    </source>
</evidence>
<keyword evidence="3" id="KW-0520">NAD</keyword>
<dbReference type="EC" id="2.3.1.286" evidence="1"/>
<dbReference type="SUPFAM" id="SSF52467">
    <property type="entry name" value="DHS-like NAD/FAD-binding domain"/>
    <property type="match status" value="1"/>
</dbReference>
<reference evidence="6 7" key="1">
    <citation type="submission" date="2022-01" db="EMBL/GenBank/DDBJ databases">
        <title>Dethiosulfovibrio faecalis sp. nov., a novel proteolytic, non-sulfur-reducing bacterium isolated from a marine aquaculture solid waste bioreactor.</title>
        <authorList>
            <person name="Grabowski S."/>
            <person name="Apolinario E."/>
            <person name="Schneider N."/>
            <person name="Marshall C.W."/>
            <person name="Sowers K.R."/>
        </authorList>
    </citation>
    <scope>NUCLEOTIDE SEQUENCE [LARGE SCALE GENOMIC DNA]</scope>
    <source>
        <strain evidence="6 7">DSM 12537</strain>
    </source>
</reference>
<protein>
    <recommendedName>
        <fullName evidence="1">protein acetyllysine N-acetyltransferase</fullName>
        <ecNumber evidence="1">2.3.1.286</ecNumber>
    </recommendedName>
</protein>
<feature type="domain" description="Deacetylase sirtuin-type" evidence="5">
    <location>
        <begin position="1"/>
        <end position="254"/>
    </location>
</feature>
<keyword evidence="4" id="KW-0862">Zinc</keyword>
<dbReference type="InterPro" id="IPR026590">
    <property type="entry name" value="Ssirtuin_cat_dom"/>
</dbReference>
<dbReference type="InterPro" id="IPR026591">
    <property type="entry name" value="Sirtuin_cat_small_dom_sf"/>
</dbReference>
<dbReference type="Proteomes" id="UP001200430">
    <property type="component" value="Unassembled WGS sequence"/>
</dbReference>
<dbReference type="CDD" id="cd01407">
    <property type="entry name" value="SIR2-fam"/>
    <property type="match status" value="1"/>
</dbReference>
<dbReference type="PANTHER" id="PTHR11085">
    <property type="entry name" value="NAD-DEPENDENT PROTEIN DEACYLASE SIRTUIN-5, MITOCHONDRIAL-RELATED"/>
    <property type="match status" value="1"/>
</dbReference>
<sequence>MKNNHETILKCTSMVREAKSIAVLSGAGVSTSSGIPDFRGPNGIYKRKYDVDPERIFDIDFFSRDPAFFFKFHREFLKALEDVSPSYTHRFLTALEREGSLKGIVTQNIDALHHKAGSKNVLEIHGGIWKSTCLSCGKSYDYETSWKKTMEEDIPHCEKCGGVIKPDIVFFGENVKHLEESRSIISQADLLFVLGSSLTVVPAALLPSCCTGRIVVVNKGEVSEAYLPPERIDLRIEGDLDEFFGDLNEELNLTIQ</sequence>
<keyword evidence="2" id="KW-0808">Transferase</keyword>
<dbReference type="InterPro" id="IPR050134">
    <property type="entry name" value="NAD-dep_sirtuin_deacylases"/>
</dbReference>
<dbReference type="PROSITE" id="PS50305">
    <property type="entry name" value="SIRTUIN"/>
    <property type="match status" value="1"/>
</dbReference>
<feature type="binding site" evidence="4">
    <location>
        <position position="160"/>
    </location>
    <ligand>
        <name>Zn(2+)</name>
        <dbReference type="ChEBI" id="CHEBI:29105"/>
    </ligand>
</feature>
<feature type="binding site" evidence="4">
    <location>
        <position position="157"/>
    </location>
    <ligand>
        <name>Zn(2+)</name>
        <dbReference type="ChEBI" id="CHEBI:29105"/>
    </ligand>
</feature>